<gene>
    <name evidence="1" type="ORF">FQY83_11195</name>
</gene>
<proteinExistence type="predicted"/>
<accession>A0A5C5U1P0</accession>
<comment type="caution">
    <text evidence="1">The sequence shown here is derived from an EMBL/GenBank/DDBJ whole genome shotgun (WGS) entry which is preliminary data.</text>
</comment>
<dbReference type="Proteomes" id="UP000319980">
    <property type="component" value="Unassembled WGS sequence"/>
</dbReference>
<sequence>MAGMEESSVLLRSSTMFGAAVAAASRLREQFSDAGVTVNPTSGLARLIDDSIRFAQNPLAEVSSEKDVERAMLRGQYLDRIARAASVLLGRDDAKDHLWTLKKDALDPGDRSPSRAKDKLWELELLCLLGGRGIPAEICEPDLVVTLESGCLALACKRIYSAKNAESQLSTGVKQIEKSATPGLLAVCIDDVLPPYCIVDAQDPANAAAFLDNHNIDFLNIHHVRLAKYIASRRISGVLVSSSAPIRHPPLTGEIASSTQMTMWTTPECDLEQLKLFEDLRSSMFESGVSESWYPVMGPDW</sequence>
<dbReference type="EMBL" id="VOHK01000004">
    <property type="protein sequence ID" value="TWT20291.1"/>
    <property type="molecule type" value="Genomic_DNA"/>
</dbReference>
<evidence type="ECO:0000313" key="2">
    <source>
        <dbReference type="Proteomes" id="UP000319980"/>
    </source>
</evidence>
<name>A0A5C5U1P0_9GAMM</name>
<dbReference type="RefSeq" id="WP_146388002.1">
    <property type="nucleotide sequence ID" value="NZ_VOHK01000004.1"/>
</dbReference>
<evidence type="ECO:0000313" key="1">
    <source>
        <dbReference type="EMBL" id="TWT20291.1"/>
    </source>
</evidence>
<dbReference type="AlphaFoldDB" id="A0A5C5U1P0"/>
<organism evidence="1 2">
    <name type="scientific">Luteimonas marina</name>
    <dbReference type="NCBI Taxonomy" id="488485"/>
    <lineage>
        <taxon>Bacteria</taxon>
        <taxon>Pseudomonadati</taxon>
        <taxon>Pseudomonadota</taxon>
        <taxon>Gammaproteobacteria</taxon>
        <taxon>Lysobacterales</taxon>
        <taxon>Lysobacteraceae</taxon>
        <taxon>Luteimonas</taxon>
    </lineage>
</organism>
<keyword evidence="2" id="KW-1185">Reference proteome</keyword>
<protein>
    <submittedName>
        <fullName evidence="1">Uncharacterized protein</fullName>
    </submittedName>
</protein>
<reference evidence="1 2" key="1">
    <citation type="journal article" date="2008" name="Int. J. Syst. Evol. Microbiol.">
        <title>Luteimonas marina sp. nov., isolated from seawater.</title>
        <authorList>
            <person name="Baik K.S."/>
            <person name="Park S.C."/>
            <person name="Kim M.S."/>
            <person name="Kim E.M."/>
            <person name="Park C."/>
            <person name="Chun J."/>
            <person name="Seong C.N."/>
        </authorList>
    </citation>
    <scope>NUCLEOTIDE SEQUENCE [LARGE SCALE GENOMIC DNA]</scope>
    <source>
        <strain evidence="1 2">FR1330</strain>
    </source>
</reference>